<dbReference type="GO" id="GO:0009252">
    <property type="term" value="P:peptidoglycan biosynthetic process"/>
    <property type="evidence" value="ECO:0007669"/>
    <property type="project" value="UniProtKB-KW"/>
</dbReference>
<dbReference type="Proteomes" id="UP000231162">
    <property type="component" value="Unassembled WGS sequence"/>
</dbReference>
<reference evidence="8" key="1">
    <citation type="submission" date="2017-09" db="EMBL/GenBank/DDBJ databases">
        <title>Depth-based differentiation of microbial function through sediment-hosted aquifers and enrichment of novel symbionts in the deep terrestrial subsurface.</title>
        <authorList>
            <person name="Probst A.J."/>
            <person name="Ladd B."/>
            <person name="Jarett J.K."/>
            <person name="Geller-Mcgrath D.E."/>
            <person name="Sieber C.M.K."/>
            <person name="Emerson J.B."/>
            <person name="Anantharaman K."/>
            <person name="Thomas B.C."/>
            <person name="Malmstrom R."/>
            <person name="Stieglmeier M."/>
            <person name="Klingl A."/>
            <person name="Woyke T."/>
            <person name="Ryan C.M."/>
            <person name="Banfield J.F."/>
        </authorList>
    </citation>
    <scope>NUCLEOTIDE SEQUENCE [LARGE SCALE GENOMIC DNA]</scope>
</reference>
<evidence type="ECO:0000313" key="8">
    <source>
        <dbReference type="Proteomes" id="UP000231162"/>
    </source>
</evidence>
<evidence type="ECO:0000256" key="1">
    <source>
        <dbReference type="ARBA" id="ARBA00009943"/>
    </source>
</evidence>
<accession>A0A2M6RBC5</accession>
<evidence type="ECO:0000256" key="4">
    <source>
        <dbReference type="ARBA" id="ARBA00022984"/>
    </source>
</evidence>
<comment type="caution">
    <text evidence="7">The sequence shown here is derived from an EMBL/GenBank/DDBJ whole genome shotgun (WGS) entry which is preliminary data.</text>
</comment>
<evidence type="ECO:0008006" key="9">
    <source>
        <dbReference type="Google" id="ProtNLM"/>
    </source>
</evidence>
<dbReference type="PANTHER" id="PTHR36174">
    <property type="entry name" value="LIPID II:GLYCINE GLYCYLTRANSFERASE"/>
    <property type="match status" value="1"/>
</dbReference>
<dbReference type="GO" id="GO:0008360">
    <property type="term" value="P:regulation of cell shape"/>
    <property type="evidence" value="ECO:0007669"/>
    <property type="project" value="UniProtKB-KW"/>
</dbReference>
<keyword evidence="5" id="KW-0012">Acyltransferase</keyword>
<proteinExistence type="inferred from homology"/>
<comment type="similarity">
    <text evidence="1">Belongs to the FemABX family.</text>
</comment>
<evidence type="ECO:0000256" key="3">
    <source>
        <dbReference type="ARBA" id="ARBA00022960"/>
    </source>
</evidence>
<keyword evidence="2" id="KW-0808">Transferase</keyword>
<evidence type="ECO:0000256" key="5">
    <source>
        <dbReference type="ARBA" id="ARBA00023315"/>
    </source>
</evidence>
<dbReference type="GO" id="GO:0016755">
    <property type="term" value="F:aminoacyltransferase activity"/>
    <property type="evidence" value="ECO:0007669"/>
    <property type="project" value="InterPro"/>
</dbReference>
<sequence>MTETSQTMNKELENESKTQTSYLQTQSWATFKSAFGWKADTVGDVFVLSRQLPYINQLMMYVPEVMIHDSSLLEKLVLFAKEKKPMFLRLEILNNVDGGNAEAIKQKLKENHFVKAFEELQPEHRQIIDLTQSETDILHNMKEKGRYNTRLAQKKGVRVEITTGDDATALEKLKIVYDLYQKTADRKSISGRSYSYFEKLLENFKDEIILSIAYTPATTSPPSVIAVPPSVIARSTATKQSITSTPLAGSITLIHGGVASYLYGGSSLERKELMAPYLLHYEVMKYAKTQNCQTYDLLAIAPPDQPNHKFANLTRFKQQFGGKSIARLGSYDLKMRPFWYTIFKLLENIRRK</sequence>
<dbReference type="AlphaFoldDB" id="A0A2M6RBC5"/>
<keyword evidence="4" id="KW-0573">Peptidoglycan synthesis</keyword>
<dbReference type="PANTHER" id="PTHR36174:SF1">
    <property type="entry name" value="LIPID II:GLYCINE GLYCYLTRANSFERASE"/>
    <property type="match status" value="1"/>
</dbReference>
<dbReference type="InterPro" id="IPR003447">
    <property type="entry name" value="FEMABX"/>
</dbReference>
<dbReference type="SUPFAM" id="SSF55729">
    <property type="entry name" value="Acyl-CoA N-acyltransferases (Nat)"/>
    <property type="match status" value="1"/>
</dbReference>
<dbReference type="EMBL" id="PEZX01000005">
    <property type="protein sequence ID" value="PIS07251.1"/>
    <property type="molecule type" value="Genomic_DNA"/>
</dbReference>
<gene>
    <name evidence="7" type="ORF">COT79_00240</name>
</gene>
<evidence type="ECO:0000256" key="6">
    <source>
        <dbReference type="ARBA" id="ARBA00023316"/>
    </source>
</evidence>
<organism evidence="7 8">
    <name type="scientific">Candidatus Berkelbacteria bacterium CG10_big_fil_rev_8_21_14_0_10_43_14</name>
    <dbReference type="NCBI Taxonomy" id="1974515"/>
    <lineage>
        <taxon>Bacteria</taxon>
        <taxon>Candidatus Berkelbacteria</taxon>
    </lineage>
</organism>
<dbReference type="InterPro" id="IPR016181">
    <property type="entry name" value="Acyl_CoA_acyltransferase"/>
</dbReference>
<dbReference type="InterPro" id="IPR050644">
    <property type="entry name" value="PG_Glycine_Bridge_Synth"/>
</dbReference>
<protein>
    <recommendedName>
        <fullName evidence="9">BioF2-like acetyltransferase domain-containing protein</fullName>
    </recommendedName>
</protein>
<keyword evidence="3" id="KW-0133">Cell shape</keyword>
<dbReference type="Gene3D" id="3.40.630.30">
    <property type="match status" value="1"/>
</dbReference>
<dbReference type="PROSITE" id="PS51191">
    <property type="entry name" value="FEMABX"/>
    <property type="match status" value="1"/>
</dbReference>
<dbReference type="GO" id="GO:0071555">
    <property type="term" value="P:cell wall organization"/>
    <property type="evidence" value="ECO:0007669"/>
    <property type="project" value="UniProtKB-KW"/>
</dbReference>
<evidence type="ECO:0000256" key="2">
    <source>
        <dbReference type="ARBA" id="ARBA00022679"/>
    </source>
</evidence>
<evidence type="ECO:0000313" key="7">
    <source>
        <dbReference type="EMBL" id="PIS07251.1"/>
    </source>
</evidence>
<name>A0A2M6RBC5_9BACT</name>
<keyword evidence="6" id="KW-0961">Cell wall biogenesis/degradation</keyword>
<dbReference type="Pfam" id="PF02388">
    <property type="entry name" value="FemAB"/>
    <property type="match status" value="2"/>
</dbReference>